<feature type="region of interest" description="Disordered" evidence="1">
    <location>
        <begin position="66"/>
        <end position="157"/>
    </location>
</feature>
<dbReference type="Proteomes" id="UP000799423">
    <property type="component" value="Unassembled WGS sequence"/>
</dbReference>
<sequence>MFTNYTASYLFILHNIPWQVHSIQIPNLAQTQNTTQPTNAHLSQMQYTHAYTSAARLTTPHTWLIVRDPQDPGKSNSVGIKAEESLSLDLSSVTQQEKKTTATPPNPTPPHAPPPKPKHREPRYDSNTGVGSRFHEGSGGGTDYYNQHSARLGLRTS</sequence>
<organism evidence="2 3">
    <name type="scientific">Plenodomus tracheiphilus IPT5</name>
    <dbReference type="NCBI Taxonomy" id="1408161"/>
    <lineage>
        <taxon>Eukaryota</taxon>
        <taxon>Fungi</taxon>
        <taxon>Dikarya</taxon>
        <taxon>Ascomycota</taxon>
        <taxon>Pezizomycotina</taxon>
        <taxon>Dothideomycetes</taxon>
        <taxon>Pleosporomycetidae</taxon>
        <taxon>Pleosporales</taxon>
        <taxon>Pleosporineae</taxon>
        <taxon>Leptosphaeriaceae</taxon>
        <taxon>Plenodomus</taxon>
    </lineage>
</organism>
<evidence type="ECO:0000256" key="1">
    <source>
        <dbReference type="SAM" id="MobiDB-lite"/>
    </source>
</evidence>
<gene>
    <name evidence="2" type="ORF">T440DRAFT_217744</name>
</gene>
<evidence type="ECO:0000313" key="3">
    <source>
        <dbReference type="Proteomes" id="UP000799423"/>
    </source>
</evidence>
<proteinExistence type="predicted"/>
<accession>A0A6A7AXV1</accession>
<evidence type="ECO:0000313" key="2">
    <source>
        <dbReference type="EMBL" id="KAF2846899.1"/>
    </source>
</evidence>
<name>A0A6A7AXV1_9PLEO</name>
<dbReference type="AlphaFoldDB" id="A0A6A7AXV1"/>
<keyword evidence="3" id="KW-1185">Reference proteome</keyword>
<feature type="compositionally biased region" description="Pro residues" evidence="1">
    <location>
        <begin position="104"/>
        <end position="115"/>
    </location>
</feature>
<reference evidence="2" key="1">
    <citation type="submission" date="2020-01" db="EMBL/GenBank/DDBJ databases">
        <authorList>
            <consortium name="DOE Joint Genome Institute"/>
            <person name="Haridas S."/>
            <person name="Albert R."/>
            <person name="Binder M."/>
            <person name="Bloem J."/>
            <person name="Labutti K."/>
            <person name="Salamov A."/>
            <person name="Andreopoulos B."/>
            <person name="Baker S.E."/>
            <person name="Barry K."/>
            <person name="Bills G."/>
            <person name="Bluhm B.H."/>
            <person name="Cannon C."/>
            <person name="Castanera R."/>
            <person name="Culley D.E."/>
            <person name="Daum C."/>
            <person name="Ezra D."/>
            <person name="Gonzalez J.B."/>
            <person name="Henrissat B."/>
            <person name="Kuo A."/>
            <person name="Liang C."/>
            <person name="Lipzen A."/>
            <person name="Lutzoni F."/>
            <person name="Magnuson J."/>
            <person name="Mondo S."/>
            <person name="Nolan M."/>
            <person name="Ohm R."/>
            <person name="Pangilinan J."/>
            <person name="Park H.-J."/>
            <person name="Ramirez L."/>
            <person name="Alfaro M."/>
            <person name="Sun H."/>
            <person name="Tritt A."/>
            <person name="Yoshinaga Y."/>
            <person name="Zwiers L.-H."/>
            <person name="Turgeon B.G."/>
            <person name="Goodwin S.B."/>
            <person name="Spatafora J.W."/>
            <person name="Crous P.W."/>
            <person name="Grigoriev I.V."/>
        </authorList>
    </citation>
    <scope>NUCLEOTIDE SEQUENCE</scope>
    <source>
        <strain evidence="2">IPT5</strain>
    </source>
</reference>
<feature type="compositionally biased region" description="Polar residues" evidence="1">
    <location>
        <begin position="144"/>
        <end position="157"/>
    </location>
</feature>
<dbReference type="EMBL" id="MU006330">
    <property type="protein sequence ID" value="KAF2846899.1"/>
    <property type="molecule type" value="Genomic_DNA"/>
</dbReference>
<protein>
    <submittedName>
        <fullName evidence="2">Uncharacterized protein</fullName>
    </submittedName>
</protein>